<evidence type="ECO:0000313" key="2">
    <source>
        <dbReference type="EMBL" id="QHU00376.1"/>
    </source>
</evidence>
<feature type="compositionally biased region" description="Basic and acidic residues" evidence="1">
    <location>
        <begin position="172"/>
        <end position="185"/>
    </location>
</feature>
<organism evidence="2">
    <name type="scientific">viral metagenome</name>
    <dbReference type="NCBI Taxonomy" id="1070528"/>
    <lineage>
        <taxon>unclassified sequences</taxon>
        <taxon>metagenomes</taxon>
        <taxon>organismal metagenomes</taxon>
    </lineage>
</organism>
<feature type="compositionally biased region" description="Polar residues" evidence="1">
    <location>
        <begin position="43"/>
        <end position="53"/>
    </location>
</feature>
<sequence>MSNQKRFNNKDKMSINDFSSRTYTKPVEKDVSVPHKLGLRSRMANNRPSSYARPSNDRQRNDRQRHKTQRTNTFFSKNMTNTIEKSEVVVPDTSDTSLFPAIGSSDKITNEQSNMTNVGVWADGINTIIAAKDLPIPKIVKTYKKRDIYSDDEYNYDEDGDGYEDYEVYESHNDVPGEGAEKQVIDDIDDEWSEL</sequence>
<name>A0A6C0J6P1_9ZZZZ</name>
<evidence type="ECO:0000256" key="1">
    <source>
        <dbReference type="SAM" id="MobiDB-lite"/>
    </source>
</evidence>
<protein>
    <submittedName>
        <fullName evidence="2">Uncharacterized protein</fullName>
    </submittedName>
</protein>
<dbReference type="AlphaFoldDB" id="A0A6C0J6P1"/>
<feature type="region of interest" description="Disordered" evidence="1">
    <location>
        <begin position="172"/>
        <end position="195"/>
    </location>
</feature>
<reference evidence="2" key="1">
    <citation type="journal article" date="2020" name="Nature">
        <title>Giant virus diversity and host interactions through global metagenomics.</title>
        <authorList>
            <person name="Schulz F."/>
            <person name="Roux S."/>
            <person name="Paez-Espino D."/>
            <person name="Jungbluth S."/>
            <person name="Walsh D.A."/>
            <person name="Denef V.J."/>
            <person name="McMahon K.D."/>
            <person name="Konstantinidis K.T."/>
            <person name="Eloe-Fadrosh E.A."/>
            <person name="Kyrpides N.C."/>
            <person name="Woyke T."/>
        </authorList>
    </citation>
    <scope>NUCLEOTIDE SEQUENCE</scope>
    <source>
        <strain evidence="2">GVMAG-M-3300025860-20</strain>
    </source>
</reference>
<accession>A0A6C0J6P1</accession>
<feature type="region of interest" description="Disordered" evidence="1">
    <location>
        <begin position="1"/>
        <end position="71"/>
    </location>
</feature>
<feature type="compositionally biased region" description="Acidic residues" evidence="1">
    <location>
        <begin position="186"/>
        <end position="195"/>
    </location>
</feature>
<dbReference type="EMBL" id="MN740327">
    <property type="protein sequence ID" value="QHU00376.1"/>
    <property type="molecule type" value="Genomic_DNA"/>
</dbReference>
<proteinExistence type="predicted"/>